<dbReference type="GO" id="GO:0009092">
    <property type="term" value="P:homoserine metabolic process"/>
    <property type="evidence" value="ECO:0007669"/>
    <property type="project" value="TreeGrafter"/>
</dbReference>
<dbReference type="PIRSF" id="PIRSF000443">
    <property type="entry name" value="Homoser_Ac_trans"/>
    <property type="match status" value="1"/>
</dbReference>
<accession>A0A918JRL5</accession>
<name>A0A918JRL5_9FLAO</name>
<gene>
    <name evidence="4" type="primary">metX</name>
    <name evidence="4" type="ORF">GCM10007384_04590</name>
</gene>
<feature type="domain" description="AB hydrolase-1" evidence="3">
    <location>
        <begin position="36"/>
        <end position="153"/>
    </location>
</feature>
<evidence type="ECO:0000259" key="3">
    <source>
        <dbReference type="Pfam" id="PF00561"/>
    </source>
</evidence>
<evidence type="ECO:0000256" key="2">
    <source>
        <dbReference type="PIRSR" id="PIRSR000443-1"/>
    </source>
</evidence>
<dbReference type="PANTHER" id="PTHR32268">
    <property type="entry name" value="HOMOSERINE O-ACETYLTRANSFERASE"/>
    <property type="match status" value="1"/>
</dbReference>
<feature type="active site" evidence="2">
    <location>
        <position position="302"/>
    </location>
</feature>
<keyword evidence="5" id="KW-1185">Reference proteome</keyword>
<organism evidence="4 5">
    <name type="scientific">Aquimarina muelleri</name>
    <dbReference type="NCBI Taxonomy" id="279356"/>
    <lineage>
        <taxon>Bacteria</taxon>
        <taxon>Pseudomonadati</taxon>
        <taxon>Bacteroidota</taxon>
        <taxon>Flavobacteriia</taxon>
        <taxon>Flavobacteriales</taxon>
        <taxon>Flavobacteriaceae</taxon>
        <taxon>Aquimarina</taxon>
    </lineage>
</organism>
<dbReference type="AlphaFoldDB" id="A0A918JRL5"/>
<comment type="caution">
    <text evidence="4">The sequence shown here is derived from an EMBL/GenBank/DDBJ whole genome shotgun (WGS) entry which is preliminary data.</text>
</comment>
<proteinExistence type="predicted"/>
<dbReference type="InterPro" id="IPR029058">
    <property type="entry name" value="AB_hydrolase_fold"/>
</dbReference>
<dbReference type="InterPro" id="IPR008220">
    <property type="entry name" value="HAT_MetX-like"/>
</dbReference>
<dbReference type="Proteomes" id="UP000601108">
    <property type="component" value="Unassembled WGS sequence"/>
</dbReference>
<dbReference type="RefSeq" id="WP_027410944.1">
    <property type="nucleotide sequence ID" value="NZ_BMWS01000002.1"/>
</dbReference>
<evidence type="ECO:0000256" key="1">
    <source>
        <dbReference type="ARBA" id="ARBA00022679"/>
    </source>
</evidence>
<dbReference type="Gene3D" id="3.40.50.1820">
    <property type="entry name" value="alpha/beta hydrolase"/>
    <property type="match status" value="1"/>
</dbReference>
<dbReference type="PANTHER" id="PTHR32268:SF11">
    <property type="entry name" value="HOMOSERINE O-ACETYLTRANSFERASE"/>
    <property type="match status" value="1"/>
</dbReference>
<reference evidence="4 5" key="1">
    <citation type="journal article" date="2014" name="Int. J. Syst. Evol. Microbiol.">
        <title>Complete genome sequence of Corynebacterium casei LMG S-19264T (=DSM 44701T), isolated from a smear-ripened cheese.</title>
        <authorList>
            <consortium name="US DOE Joint Genome Institute (JGI-PGF)"/>
            <person name="Walter F."/>
            <person name="Albersmeier A."/>
            <person name="Kalinowski J."/>
            <person name="Ruckert C."/>
        </authorList>
    </citation>
    <scope>NUCLEOTIDE SEQUENCE [LARGE SCALE GENOMIC DNA]</scope>
    <source>
        <strain evidence="4 5">KCTC 12285</strain>
    </source>
</reference>
<dbReference type="SUPFAM" id="SSF53474">
    <property type="entry name" value="alpha/beta-Hydrolases"/>
    <property type="match status" value="1"/>
</dbReference>
<feature type="active site" evidence="2">
    <location>
        <position position="269"/>
    </location>
</feature>
<dbReference type="GO" id="GO:0004414">
    <property type="term" value="F:homoserine O-acetyltransferase activity"/>
    <property type="evidence" value="ECO:0007669"/>
    <property type="project" value="TreeGrafter"/>
</dbReference>
<dbReference type="InterPro" id="IPR000073">
    <property type="entry name" value="AB_hydrolase_1"/>
</dbReference>
<dbReference type="GO" id="GO:0009086">
    <property type="term" value="P:methionine biosynthetic process"/>
    <property type="evidence" value="ECO:0007669"/>
    <property type="project" value="TreeGrafter"/>
</dbReference>
<protein>
    <submittedName>
        <fullName evidence="4">Homoserine O-acetyltransferase</fullName>
    </submittedName>
</protein>
<feature type="active site" description="Nucleophile" evidence="2">
    <location>
        <position position="126"/>
    </location>
</feature>
<sequence>MLQKLDISNFTTIKGKCIDKIPLTYQVFGKPLYQAPIVLVNHALTGNSTVCGKDGWWSGLIGKGKCIDTNKYTVLSFNIPGNGYDGIAENLIEEYKIFNARDIAAIFLEGLKSLEIDKLYATIGGSVGGGIAWELAALHPKLIEHLIPIATDWKSTDWLKANCLVQEQILLNSKNPVYDARLHAMLMYRSPESFKQKFNRTYNQEKNIYNVESWLLHHGEKLDGRFALSAYKELNYILANIDITKGREGFLEVVQEIESDIHIISVDSDMFFTVAEDKITFEKLKQVKQNVNHRIINSVHGHDAFLIEYEQLSTLLKDVF</sequence>
<evidence type="ECO:0000313" key="5">
    <source>
        <dbReference type="Proteomes" id="UP000601108"/>
    </source>
</evidence>
<keyword evidence="1" id="KW-0808">Transferase</keyword>
<evidence type="ECO:0000313" key="4">
    <source>
        <dbReference type="EMBL" id="GGX05969.1"/>
    </source>
</evidence>
<dbReference type="EMBL" id="BMWS01000002">
    <property type="protein sequence ID" value="GGX05969.1"/>
    <property type="molecule type" value="Genomic_DNA"/>
</dbReference>
<dbReference type="Pfam" id="PF00561">
    <property type="entry name" value="Abhydrolase_1"/>
    <property type="match status" value="1"/>
</dbReference>